<accession>A0AAV3RBE9</accession>
<dbReference type="Proteomes" id="UP001454036">
    <property type="component" value="Unassembled WGS sequence"/>
</dbReference>
<organism evidence="2 3">
    <name type="scientific">Lithospermum erythrorhizon</name>
    <name type="common">Purple gromwell</name>
    <name type="synonym">Lithospermum officinale var. erythrorhizon</name>
    <dbReference type="NCBI Taxonomy" id="34254"/>
    <lineage>
        <taxon>Eukaryota</taxon>
        <taxon>Viridiplantae</taxon>
        <taxon>Streptophyta</taxon>
        <taxon>Embryophyta</taxon>
        <taxon>Tracheophyta</taxon>
        <taxon>Spermatophyta</taxon>
        <taxon>Magnoliopsida</taxon>
        <taxon>eudicotyledons</taxon>
        <taxon>Gunneridae</taxon>
        <taxon>Pentapetalae</taxon>
        <taxon>asterids</taxon>
        <taxon>lamiids</taxon>
        <taxon>Boraginales</taxon>
        <taxon>Boraginaceae</taxon>
        <taxon>Boraginoideae</taxon>
        <taxon>Lithospermeae</taxon>
        <taxon>Lithospermum</taxon>
    </lineage>
</organism>
<proteinExistence type="predicted"/>
<comment type="caution">
    <text evidence="2">The sequence shown here is derived from an EMBL/GenBank/DDBJ whole genome shotgun (WGS) entry which is preliminary data.</text>
</comment>
<name>A0AAV3RBE9_LITER</name>
<gene>
    <name evidence="2" type="ORF">LIER_25651</name>
</gene>
<evidence type="ECO:0000313" key="3">
    <source>
        <dbReference type="Proteomes" id="UP001454036"/>
    </source>
</evidence>
<sequence length="166" mass="17447">MGSVRCKGAKSGHAEEQRPSPLSLPPPVGRGPRIGKASGGSRTVGLPPPSQIPVDGTPRNSPAPGRPPTGLPHLPGAPCSLRAWAAVAACKRKIRGSFGSLGQDSMALRKRTPSSALPSWKKNPSWVGPFTKEGSKKMKSCGGKGIFGETMKFCRDRNGENLWESP</sequence>
<dbReference type="AlphaFoldDB" id="A0AAV3RBE9"/>
<reference evidence="2 3" key="1">
    <citation type="submission" date="2024-01" db="EMBL/GenBank/DDBJ databases">
        <title>The complete chloroplast genome sequence of Lithospermum erythrorhizon: insights into the phylogenetic relationship among Boraginaceae species and the maternal lineages of purple gromwells.</title>
        <authorList>
            <person name="Okada T."/>
            <person name="Watanabe K."/>
        </authorList>
    </citation>
    <scope>NUCLEOTIDE SEQUENCE [LARGE SCALE GENOMIC DNA]</scope>
</reference>
<feature type="region of interest" description="Disordered" evidence="1">
    <location>
        <begin position="1"/>
        <end position="74"/>
    </location>
</feature>
<protein>
    <submittedName>
        <fullName evidence="2">Uncharacterized protein</fullName>
    </submittedName>
</protein>
<feature type="region of interest" description="Disordered" evidence="1">
    <location>
        <begin position="112"/>
        <end position="142"/>
    </location>
</feature>
<dbReference type="EMBL" id="BAABME010007774">
    <property type="protein sequence ID" value="GAA0171672.1"/>
    <property type="molecule type" value="Genomic_DNA"/>
</dbReference>
<evidence type="ECO:0000313" key="2">
    <source>
        <dbReference type="EMBL" id="GAA0171672.1"/>
    </source>
</evidence>
<evidence type="ECO:0000256" key="1">
    <source>
        <dbReference type="SAM" id="MobiDB-lite"/>
    </source>
</evidence>
<keyword evidence="3" id="KW-1185">Reference proteome</keyword>